<proteinExistence type="predicted"/>
<comment type="caution">
    <text evidence="1">The sequence shown here is derived from an EMBL/GenBank/DDBJ whole genome shotgun (WGS) entry which is preliminary data.</text>
</comment>
<dbReference type="AlphaFoldDB" id="A0A225E0B8"/>
<name>A0A225E0B8_9BACT</name>
<keyword evidence="2" id="KW-1185">Reference proteome</keyword>
<organism evidence="1 2">
    <name type="scientific">Fimbriiglobus ruber</name>
    <dbReference type="NCBI Taxonomy" id="1908690"/>
    <lineage>
        <taxon>Bacteria</taxon>
        <taxon>Pseudomonadati</taxon>
        <taxon>Planctomycetota</taxon>
        <taxon>Planctomycetia</taxon>
        <taxon>Gemmatales</taxon>
        <taxon>Gemmataceae</taxon>
        <taxon>Fimbriiglobus</taxon>
    </lineage>
</organism>
<dbReference type="Proteomes" id="UP000214646">
    <property type="component" value="Unassembled WGS sequence"/>
</dbReference>
<reference evidence="2" key="1">
    <citation type="submission" date="2017-06" db="EMBL/GenBank/DDBJ databases">
        <title>Genome analysis of Fimbriiglobus ruber SP5, the first member of the order Planctomycetales with confirmed chitinolytic capability.</title>
        <authorList>
            <person name="Ravin N.V."/>
            <person name="Rakitin A.L."/>
            <person name="Ivanova A.A."/>
            <person name="Beletsky A.V."/>
            <person name="Kulichevskaya I.S."/>
            <person name="Mardanov A.V."/>
            <person name="Dedysh S.N."/>
        </authorList>
    </citation>
    <scope>NUCLEOTIDE SEQUENCE [LARGE SCALE GENOMIC DNA]</scope>
    <source>
        <strain evidence="2">SP5</strain>
    </source>
</reference>
<accession>A0A225E0B8</accession>
<evidence type="ECO:0008006" key="3">
    <source>
        <dbReference type="Google" id="ProtNLM"/>
    </source>
</evidence>
<evidence type="ECO:0000313" key="2">
    <source>
        <dbReference type="Proteomes" id="UP000214646"/>
    </source>
</evidence>
<dbReference type="EMBL" id="NIDE01000001">
    <property type="protein sequence ID" value="OWK47002.1"/>
    <property type="molecule type" value="Genomic_DNA"/>
</dbReference>
<protein>
    <recommendedName>
        <fullName evidence="3">General secretion pathway protein I</fullName>
    </recommendedName>
</protein>
<gene>
    <name evidence="1" type="ORF">FRUB_00701</name>
</gene>
<evidence type="ECO:0000313" key="1">
    <source>
        <dbReference type="EMBL" id="OWK47002.1"/>
    </source>
</evidence>
<sequence length="123" mass="13636">MALAVFAVAATLVAQFATWSLAERARSDARLEAIEAAANVLEQARARGWNELTPEWGAGMRLPESISARWPDCHLTVRVEPEPNRHRVKRVTVEIRWTDAGRVAWTPVSLTGLFADRATEGKT</sequence>